<organism evidence="1 2">
    <name type="scientific">Burkholderia lata (strain ATCC 17760 / DSM 23089 / LMG 22485 / NCIMB 9086 / R18194 / 383)</name>
    <dbReference type="NCBI Taxonomy" id="482957"/>
    <lineage>
        <taxon>Bacteria</taxon>
        <taxon>Pseudomonadati</taxon>
        <taxon>Pseudomonadota</taxon>
        <taxon>Betaproteobacteria</taxon>
        <taxon>Burkholderiales</taxon>
        <taxon>Burkholderiaceae</taxon>
        <taxon>Burkholderia</taxon>
        <taxon>Burkholderia cepacia complex</taxon>
    </lineage>
</organism>
<dbReference type="Proteomes" id="UP000494170">
    <property type="component" value="Unassembled WGS sequence"/>
</dbReference>
<sequence>MGKKSHRTETQKRTTKIGAALAPRFTALLNGVTPVDPAGAILPILRAVEARDIAEVIGTGFFVGHGLIMTARHVVEQAEEDDPTLRTPLWCVQINPVTGEYFWRPIEHANVHLVADVALCRLSPHLGPDGSVLGNPVLSLGDHDPEIGTPVATCAYPDSRVRRRGNGRQIDLRLNIYEGRIEEHFPHGRDRIFLPAPCFRTSMHIHPAASGAPVFDAKIGTVFAVCTSSLTPQTDISHVTKVRPALGIPLVGAPVGGGPEPRVITLRDLPAHRATLPLGVRR</sequence>
<accession>A0A6P2MN79</accession>
<evidence type="ECO:0008006" key="3">
    <source>
        <dbReference type="Google" id="ProtNLM"/>
    </source>
</evidence>
<dbReference type="InterPro" id="IPR009003">
    <property type="entry name" value="Peptidase_S1_PA"/>
</dbReference>
<dbReference type="Pfam" id="PF13365">
    <property type="entry name" value="Trypsin_2"/>
    <property type="match status" value="1"/>
</dbReference>
<evidence type="ECO:0000313" key="1">
    <source>
        <dbReference type="EMBL" id="VWB83884.1"/>
    </source>
</evidence>
<dbReference type="EMBL" id="CABVPY010000024">
    <property type="protein sequence ID" value="VWB83884.1"/>
    <property type="molecule type" value="Genomic_DNA"/>
</dbReference>
<name>A0A6P2MN79_BURL3</name>
<dbReference type="AlphaFoldDB" id="A0A6P2MN79"/>
<evidence type="ECO:0000313" key="2">
    <source>
        <dbReference type="Proteomes" id="UP000494170"/>
    </source>
</evidence>
<protein>
    <recommendedName>
        <fullName evidence="3">Serine protease</fullName>
    </recommendedName>
</protein>
<proteinExistence type="predicted"/>
<gene>
    <name evidence="1" type="ORF">BLA6863_03985</name>
</gene>
<reference evidence="1 2" key="1">
    <citation type="submission" date="2019-09" db="EMBL/GenBank/DDBJ databases">
        <authorList>
            <person name="Depoorter E."/>
        </authorList>
    </citation>
    <scope>NUCLEOTIDE SEQUENCE [LARGE SCALE GENOMIC DNA]</scope>
    <source>
        <strain evidence="1">LMG 6863</strain>
    </source>
</reference>
<dbReference type="SUPFAM" id="SSF50494">
    <property type="entry name" value="Trypsin-like serine proteases"/>
    <property type="match status" value="1"/>
</dbReference>
<dbReference type="Gene3D" id="2.40.10.120">
    <property type="match status" value="1"/>
</dbReference>